<dbReference type="Proteomes" id="UP000797356">
    <property type="component" value="Chromosome 5"/>
</dbReference>
<keyword evidence="2" id="KW-1185">Reference proteome</keyword>
<protein>
    <submittedName>
        <fullName evidence="1">Putative ARM-repeat/Tetratricopeptide repeat (TPR)-like protein</fullName>
    </submittedName>
</protein>
<proteinExistence type="predicted"/>
<accession>A0A8K0I8P1</accession>
<dbReference type="PANTHER" id="PTHR46578">
    <property type="entry name" value="ARM-REPEAT/TETRATRICOPEPTIDE REPEAT (TPR)-LIKE PROTEIN"/>
    <property type="match status" value="1"/>
</dbReference>
<evidence type="ECO:0000313" key="1">
    <source>
        <dbReference type="EMBL" id="KAG1342378.1"/>
    </source>
</evidence>
<dbReference type="SUPFAM" id="SSF48452">
    <property type="entry name" value="TPR-like"/>
    <property type="match status" value="1"/>
</dbReference>
<comment type="caution">
    <text evidence="1">The sequence shown here is derived from an EMBL/GenBank/DDBJ whole genome shotgun (WGS) entry which is preliminary data.</text>
</comment>
<dbReference type="InterPro" id="IPR011990">
    <property type="entry name" value="TPR-like_helical_dom_sf"/>
</dbReference>
<reference evidence="1" key="1">
    <citation type="journal article" date="2017" name="Gigascience">
        <title>The genome draft of coconut (Cocos nucifera).</title>
        <authorList>
            <person name="Xiao Y."/>
            <person name="Xu P."/>
            <person name="Fan H."/>
            <person name="Baudouin L."/>
            <person name="Xia W."/>
            <person name="Bocs S."/>
            <person name="Xu J."/>
            <person name="Li Q."/>
            <person name="Guo A."/>
            <person name="Zhou L."/>
            <person name="Li J."/>
            <person name="Wu Y."/>
            <person name="Ma Z."/>
            <person name="Armero A."/>
            <person name="Issali A.E."/>
            <person name="Liu N."/>
            <person name="Peng M."/>
            <person name="Yang Y."/>
        </authorList>
    </citation>
    <scope>NUCLEOTIDE SEQUENCE</scope>
    <source>
        <tissue evidence="1">Spear leaf of Hainan Tall coconut</tissue>
    </source>
</reference>
<dbReference type="Gene3D" id="1.25.40.10">
    <property type="entry name" value="Tetratricopeptide repeat domain"/>
    <property type="match status" value="1"/>
</dbReference>
<dbReference type="EMBL" id="CM017876">
    <property type="protein sequence ID" value="KAG1342378.1"/>
    <property type="molecule type" value="Genomic_DNA"/>
</dbReference>
<evidence type="ECO:0000313" key="2">
    <source>
        <dbReference type="Proteomes" id="UP000797356"/>
    </source>
</evidence>
<gene>
    <name evidence="1" type="ORF">COCNU_05G006070</name>
</gene>
<dbReference type="PANTHER" id="PTHR46578:SF2">
    <property type="entry name" value="ARM-REPEAT_TETRATRICOPEPTIDE REPEAT (TPR)-LIKE PROTEIN"/>
    <property type="match status" value="1"/>
</dbReference>
<reference evidence="1" key="2">
    <citation type="submission" date="2019-07" db="EMBL/GenBank/DDBJ databases">
        <authorList>
            <person name="Yang Y."/>
            <person name="Bocs S."/>
            <person name="Baudouin L."/>
        </authorList>
    </citation>
    <scope>NUCLEOTIDE SEQUENCE</scope>
    <source>
        <tissue evidence="1">Spear leaf of Hainan Tall coconut</tissue>
    </source>
</reference>
<dbReference type="AlphaFoldDB" id="A0A8K0I8P1"/>
<sequence length="59" mass="6529">MKIYIVVKLEGNSLFSSGNIAGAASRYLEAPALCPVKSKKERVVLYTNRAQCYPLLQQP</sequence>
<name>A0A8K0I8P1_COCNU</name>
<dbReference type="OrthoDB" id="1872379at2759"/>
<organism evidence="1 2">
    <name type="scientific">Cocos nucifera</name>
    <name type="common">Coconut palm</name>
    <dbReference type="NCBI Taxonomy" id="13894"/>
    <lineage>
        <taxon>Eukaryota</taxon>
        <taxon>Viridiplantae</taxon>
        <taxon>Streptophyta</taxon>
        <taxon>Embryophyta</taxon>
        <taxon>Tracheophyta</taxon>
        <taxon>Spermatophyta</taxon>
        <taxon>Magnoliopsida</taxon>
        <taxon>Liliopsida</taxon>
        <taxon>Arecaceae</taxon>
        <taxon>Arecoideae</taxon>
        <taxon>Cocoseae</taxon>
        <taxon>Attaleinae</taxon>
        <taxon>Cocos</taxon>
    </lineage>
</organism>